<dbReference type="Pfam" id="PF03422">
    <property type="entry name" value="CBM_6"/>
    <property type="match status" value="1"/>
</dbReference>
<evidence type="ECO:0000256" key="9">
    <source>
        <dbReference type="SAM" id="SignalP"/>
    </source>
</evidence>
<evidence type="ECO:0000256" key="6">
    <source>
        <dbReference type="ARBA" id="ARBA00023295"/>
    </source>
</evidence>
<dbReference type="Gene3D" id="3.20.20.70">
    <property type="entry name" value="Aldolase class I"/>
    <property type="match status" value="1"/>
</dbReference>
<dbReference type="InterPro" id="IPR011050">
    <property type="entry name" value="Pectin_lyase_fold/virulence"/>
</dbReference>
<gene>
    <name evidence="12" type="ORF">EV645_0214</name>
</gene>
<feature type="signal peptide" evidence="9">
    <location>
        <begin position="1"/>
        <end position="35"/>
    </location>
</feature>
<feature type="domain" description="F5/8 type C" evidence="10">
    <location>
        <begin position="433"/>
        <end position="585"/>
    </location>
</feature>
<dbReference type="Pfam" id="PF00295">
    <property type="entry name" value="Glyco_hydro_28"/>
    <property type="match status" value="1"/>
</dbReference>
<dbReference type="InterPro" id="IPR012341">
    <property type="entry name" value="6hp_glycosidase-like_sf"/>
</dbReference>
<name>A0A4V2G072_9ACTN</name>
<dbReference type="GO" id="GO:0004560">
    <property type="term" value="F:alpha-L-fucosidase activity"/>
    <property type="evidence" value="ECO:0007669"/>
    <property type="project" value="InterPro"/>
</dbReference>
<evidence type="ECO:0000256" key="4">
    <source>
        <dbReference type="ARBA" id="ARBA00022729"/>
    </source>
</evidence>
<dbReference type="GO" id="GO:0004557">
    <property type="term" value="F:alpha-galactosidase activity"/>
    <property type="evidence" value="ECO:0007669"/>
    <property type="project" value="UniProtKB-EC"/>
</dbReference>
<accession>A0A4V2G072</accession>
<dbReference type="InterPro" id="IPR013780">
    <property type="entry name" value="Glyco_hydro_b"/>
</dbReference>
<dbReference type="Pfam" id="PF16499">
    <property type="entry name" value="Melibiase_2"/>
    <property type="match status" value="1"/>
</dbReference>
<sequence>MRARSVLRRCLAALLPLLLLTTLLTTLFSAQPAQAELQHPRQQFLRESTGGLFLHWGMRSSPGYTSCSAWENAVKAGGWDPAYWVREAQKLHTQYLVLATFHSRLGYARPWPSKIPGSCHTDRDLLRETIDAAKAQGLKVILYMTDDPQWHNDGLPSGKDWLDSAAYSNYKGHSVDLSTRDGFGEFSYDNFVEVMQRYPDLGGFWIDNDNAYWEIHGLYDKIRHDRPDYTLSNNNEDTPIMDMISNEQKTGMSPDYDYPQAVYTAAPRLIEADFKQPSKGAWWYDGSNPTVDTRLTIGRYVANAGSSIKSLMAETAMVNGRFPSHQEDFNNLFDKYLQPIWPSLHGTEGGGYMYGGLKPGAWNDGAYGVTTVSRTDPGEQYIHVLTKPTTSTLRIRDNGYRIADVTDQRSGKAIAHSQANGILTLTGLTNWDAYDTVFKVESAGRAGILPASSYTMTATAGTNPAAAADGNYLTYWDSSKTTPVSLDFDLGSSKPVRFIGLNQREDSVAYARSASEQSARIKSYRVYVSADGKTWGSPIKTGTLPSRRAAVYIDVPATTTRHVRLEVVNTYAASSDPTRYKRLRIDEAWIGTSYAQPSTAAVMAAEVNVKDYGAKGDGKANDSAAINKAIAAAAPGSTVRFAAGTYKSANSIHLKSHLTYQLDSGATILGASNNTYDKAEANPNDKYQDYGHSHFHDAMLWGDRLTDIAFTGAGTIDGGGHLITGNPKSGQADKIISLTRCDGLRVDGIRLRRGGHFAMLTNGCDDINSDGLRIETADNRDGWNVINAKNVTVTHANIAANDDALVFKSDWALGETIDNGHVRVSDSQLSAGCCNALMFGSETCGNFTDYAFDRIKITGAGKSGLGMVSMDGSNISDVHYRDITMSGTRSPIMQKVGTRKRCGGSPGVGSISNITYQNVTGTYDGARGSAYSPTLWGEDNISDVTFDNVQLTVPGGNATMGTGVPSNDPKDYNPNSIGTRPSYGWYLHQVDGVHFTDSSIHFNKNDGRPAVIANDAANVGLSGFTAQRGSASPYDLGFQSVNGYCVSGGSLRVKATDSSSNCRTANLENGQARTPPMGFNNWNSTKCTSAFNEAMIKGIADLFVSRGLKDAGYQYVNIDDCWALPQRNAQGNLVPDPARFPHGIKSVADYVHSKGLKFGLYTSAGTKTCDKNGFPGGLGHEKQDANLFASWGVDYLKYDNCNNQGVDAQQRYTAMRDALLATGRPITYSICEWGRTGPPKVWQWAADVGNLWRTTGDISDNWTSMIGKAQANRDLSQYAGPGHWNDPDMLEVGNGGMTATEYRTHFSLWAMMSAPLLIGTDLRKASTETFDILTNPDVIAIDQDRLGRQATVISSSGGLVVYAKTLSNGDRAVALSNETGSTATISTTAEAVGLGGSASYTLKDLWSKASRSTTGQISASVPTHGTVMYRVSRAGTAQRYEAEAATLSPGSTVDKDHSGYSGAGFVNTPNQTGSYVEWKVDRDQAGPATLVFDHANGTTANRALDIAVNGSTVTKNVAIPSTGAWTLWRTIHATANLRAGINTIRVTATTADGAPNLDYLDVAVDPPAALAATDWSVRMVDSTMARYKPTTIGGWSYPVGLYLYGQYLVYQRTHDPKYLSYIKSWVDRFVDKSGNIDNSFNSLDSMLAGRLLVVLHHETGDHRYEVAATKIRKRLNTYPRTADQGFWHATSRQHQLWGDGVFMVDPFLAEYGHEFGDSAYTDKETVNQLLVYASHLQQSNGLLRHAYDESRTQSWADPKTGQSPEVWCRAEGWFGMATIDVLDVVPANQPRRTELIEVLRKLVAAYAQYQDPKTGRWFQVVDKGSRSGNWTETSCSSMYTFVISRAVERGYVDASYRSAADRGYQGVLSKLSLGSDGRTNLTGISVGTNVGDYKYYVGRERATNDFHGLGAFLLMNEQVLTTSATDRKLS</sequence>
<dbReference type="FunFam" id="3.20.20.70:FF:000197">
    <property type="entry name" value="Alpha-galactosidase"/>
    <property type="match status" value="1"/>
</dbReference>
<dbReference type="EC" id="3.2.1.22" evidence="7"/>
<comment type="similarity">
    <text evidence="2 8">Belongs to the glycosyl hydrolase 28 family.</text>
</comment>
<dbReference type="SUPFAM" id="SSF49785">
    <property type="entry name" value="Galactose-binding domain-like"/>
    <property type="match status" value="2"/>
</dbReference>
<dbReference type="InterPro" id="IPR010905">
    <property type="entry name" value="Glyco_hydro_88"/>
</dbReference>
<keyword evidence="4 9" id="KW-0732">Signal</keyword>
<dbReference type="SUPFAM" id="SSF51126">
    <property type="entry name" value="Pectin lyase-like"/>
    <property type="match status" value="1"/>
</dbReference>
<dbReference type="InterPro" id="IPR017853">
    <property type="entry name" value="GH"/>
</dbReference>
<keyword evidence="6 8" id="KW-0326">Glycosidase</keyword>
<dbReference type="InterPro" id="IPR008979">
    <property type="entry name" value="Galactose-bd-like_sf"/>
</dbReference>
<dbReference type="PROSITE" id="PS00512">
    <property type="entry name" value="ALPHA_GALACTOSIDASE"/>
    <property type="match status" value="1"/>
</dbReference>
<dbReference type="CDD" id="cd04082">
    <property type="entry name" value="CBM35_pectate_lyase-like"/>
    <property type="match status" value="1"/>
</dbReference>
<feature type="chain" id="PRO_5020896838" description="Alpha-galactosidase" evidence="9">
    <location>
        <begin position="36"/>
        <end position="1930"/>
    </location>
</feature>
<feature type="domain" description="CBM6" evidence="11">
    <location>
        <begin position="1438"/>
        <end position="1563"/>
    </location>
</feature>
<dbReference type="PANTHER" id="PTHR11452">
    <property type="entry name" value="ALPHA-GALACTOSIDASE/ALPHA-N-ACETYLGALACTOSAMINIDASE"/>
    <property type="match status" value="1"/>
</dbReference>
<dbReference type="Gene3D" id="2.60.120.260">
    <property type="entry name" value="Galactose-binding domain-like"/>
    <property type="match status" value="2"/>
</dbReference>
<organism evidence="12 13">
    <name type="scientific">Kribbella rubisoli</name>
    <dbReference type="NCBI Taxonomy" id="3075929"/>
    <lineage>
        <taxon>Bacteria</taxon>
        <taxon>Bacillati</taxon>
        <taxon>Actinomycetota</taxon>
        <taxon>Actinomycetes</taxon>
        <taxon>Propionibacteriales</taxon>
        <taxon>Kribbellaceae</taxon>
        <taxon>Kribbella</taxon>
    </lineage>
</organism>
<dbReference type="SUPFAM" id="SSF51011">
    <property type="entry name" value="Glycosyl hydrolase domain"/>
    <property type="match status" value="1"/>
</dbReference>
<dbReference type="Gene3D" id="2.160.20.10">
    <property type="entry name" value="Single-stranded right-handed beta-helix, Pectin lyase-like"/>
    <property type="match status" value="1"/>
</dbReference>
<dbReference type="Pfam" id="PF00754">
    <property type="entry name" value="F5_F8_type_C"/>
    <property type="match status" value="1"/>
</dbReference>
<dbReference type="SUPFAM" id="SSF48208">
    <property type="entry name" value="Six-hairpin glycosidases"/>
    <property type="match status" value="1"/>
</dbReference>
<dbReference type="InterPro" id="IPR041233">
    <property type="entry name" value="Melibiase_C"/>
</dbReference>
<dbReference type="InterPro" id="IPR008928">
    <property type="entry name" value="6-hairpin_glycosidase_sf"/>
</dbReference>
<dbReference type="InterPro" id="IPR057739">
    <property type="entry name" value="Glyco_hydro_29_N"/>
</dbReference>
<dbReference type="PROSITE" id="PS50022">
    <property type="entry name" value="FA58C_3"/>
    <property type="match status" value="1"/>
</dbReference>
<comment type="caution">
    <text evidence="12">The sequence shown here is derived from an EMBL/GenBank/DDBJ whole genome shotgun (WGS) entry which is preliminary data.</text>
</comment>
<dbReference type="InterPro" id="IPR000743">
    <property type="entry name" value="Glyco_hydro_28"/>
</dbReference>
<comment type="similarity">
    <text evidence="1">Belongs to the glycosyl hydrolase 29 family.</text>
</comment>
<dbReference type="InterPro" id="IPR002241">
    <property type="entry name" value="Glyco_hydro_27"/>
</dbReference>
<protein>
    <recommendedName>
        <fullName evidence="7">Alpha-galactosidase</fullName>
        <ecNumber evidence="7">3.2.1.22</ecNumber>
    </recommendedName>
    <alternativeName>
        <fullName evidence="7">Melibiase</fullName>
    </alternativeName>
</protein>
<dbReference type="InterPro" id="IPR000933">
    <property type="entry name" value="Glyco_hydro_29"/>
</dbReference>
<keyword evidence="13" id="KW-1185">Reference proteome</keyword>
<comment type="catalytic activity">
    <reaction evidence="7">
        <text>Hydrolysis of terminal, non-reducing alpha-D-galactose residues in alpha-D-galactosides, including galactose oligosaccharides, galactomannans and galactolipids.</text>
        <dbReference type="EC" id="3.2.1.22"/>
    </reaction>
</comment>
<dbReference type="Gene3D" id="3.20.20.80">
    <property type="entry name" value="Glycosidases"/>
    <property type="match status" value="1"/>
</dbReference>
<evidence type="ECO:0000259" key="11">
    <source>
        <dbReference type="PROSITE" id="PS51175"/>
    </source>
</evidence>
<dbReference type="Pfam" id="PF17801">
    <property type="entry name" value="Melibiase_C"/>
    <property type="match status" value="1"/>
</dbReference>
<dbReference type="InterPro" id="IPR012334">
    <property type="entry name" value="Pectin_lyas_fold"/>
</dbReference>
<evidence type="ECO:0000313" key="13">
    <source>
        <dbReference type="Proteomes" id="UP000292027"/>
    </source>
</evidence>
<comment type="similarity">
    <text evidence="3 7">Belongs to the glycosyl hydrolase 27 family.</text>
</comment>
<keyword evidence="7" id="KW-1015">Disulfide bond</keyword>
<dbReference type="Pfam" id="PF01120">
    <property type="entry name" value="Alpha_L_fucos"/>
    <property type="match status" value="1"/>
</dbReference>
<dbReference type="InterPro" id="IPR000111">
    <property type="entry name" value="Glyco_hydro_27/36_CS"/>
</dbReference>
<evidence type="ECO:0000256" key="2">
    <source>
        <dbReference type="ARBA" id="ARBA00008834"/>
    </source>
</evidence>
<dbReference type="RefSeq" id="WP_198681404.1">
    <property type="nucleotide sequence ID" value="NZ_SHKR01000002.1"/>
</dbReference>
<dbReference type="Gene3D" id="1.50.10.10">
    <property type="match status" value="1"/>
</dbReference>
<dbReference type="Gene3D" id="2.60.40.1180">
    <property type="entry name" value="Golgi alpha-mannosidase II"/>
    <property type="match status" value="1"/>
</dbReference>
<evidence type="ECO:0000256" key="3">
    <source>
        <dbReference type="ARBA" id="ARBA00009743"/>
    </source>
</evidence>
<dbReference type="GO" id="GO:0004650">
    <property type="term" value="F:polygalacturonase activity"/>
    <property type="evidence" value="ECO:0007669"/>
    <property type="project" value="InterPro"/>
</dbReference>
<dbReference type="PANTHER" id="PTHR11452:SF75">
    <property type="entry name" value="ALPHA-GALACTOSIDASE MEL1"/>
    <property type="match status" value="1"/>
</dbReference>
<dbReference type="PROSITE" id="PS51175">
    <property type="entry name" value="CBM6"/>
    <property type="match status" value="1"/>
</dbReference>
<dbReference type="InterPro" id="IPR013785">
    <property type="entry name" value="Aldolase_TIM"/>
</dbReference>
<dbReference type="Proteomes" id="UP000292027">
    <property type="component" value="Unassembled WGS sequence"/>
</dbReference>
<evidence type="ECO:0000256" key="1">
    <source>
        <dbReference type="ARBA" id="ARBA00007951"/>
    </source>
</evidence>
<keyword evidence="5 8" id="KW-0378">Hydrolase</keyword>
<dbReference type="GO" id="GO:0030246">
    <property type="term" value="F:carbohydrate binding"/>
    <property type="evidence" value="ECO:0007669"/>
    <property type="project" value="InterPro"/>
</dbReference>
<evidence type="ECO:0000259" key="10">
    <source>
        <dbReference type="PROSITE" id="PS50022"/>
    </source>
</evidence>
<reference evidence="12 13" key="1">
    <citation type="journal article" date="2015" name="Stand. Genomic Sci.">
        <title>Genomic Encyclopedia of Bacterial and Archaeal Type Strains, Phase III: the genomes of soil and plant-associated and newly described type strains.</title>
        <authorList>
            <person name="Whitman W.B."/>
            <person name="Woyke T."/>
            <person name="Klenk H.P."/>
            <person name="Zhou Y."/>
            <person name="Lilburn T.G."/>
            <person name="Beck B.J."/>
            <person name="De Vos P."/>
            <person name="Vandamme P."/>
            <person name="Eisen J.A."/>
            <person name="Garrity G."/>
            <person name="Hugenholtz P."/>
            <person name="Kyrpides N.C."/>
        </authorList>
    </citation>
    <scope>NUCLEOTIDE SEQUENCE [LARGE SCALE GENOMIC DNA]</scope>
    <source>
        <strain evidence="12 13">VKM Ac-2540</strain>
    </source>
</reference>
<evidence type="ECO:0000256" key="5">
    <source>
        <dbReference type="ARBA" id="ARBA00022801"/>
    </source>
</evidence>
<dbReference type="Pfam" id="PF07470">
    <property type="entry name" value="Glyco_hydro_88"/>
    <property type="match status" value="1"/>
</dbReference>
<dbReference type="PRINTS" id="PR00740">
    <property type="entry name" value="GLHYDRLASE27"/>
</dbReference>
<dbReference type="CDD" id="cd14792">
    <property type="entry name" value="GH27"/>
    <property type="match status" value="1"/>
</dbReference>
<dbReference type="InterPro" id="IPR000421">
    <property type="entry name" value="FA58C"/>
</dbReference>
<dbReference type="EMBL" id="SHKR01000002">
    <property type="protein sequence ID" value="RZU24256.1"/>
    <property type="molecule type" value="Genomic_DNA"/>
</dbReference>
<proteinExistence type="inferred from homology"/>
<dbReference type="GO" id="GO:0005975">
    <property type="term" value="P:carbohydrate metabolic process"/>
    <property type="evidence" value="ECO:0007669"/>
    <property type="project" value="InterPro"/>
</dbReference>
<dbReference type="SUPFAM" id="SSF51445">
    <property type="entry name" value="(Trans)glycosidases"/>
    <property type="match status" value="2"/>
</dbReference>
<dbReference type="SMART" id="SM00812">
    <property type="entry name" value="Alpha_L_fucos"/>
    <property type="match status" value="1"/>
</dbReference>
<evidence type="ECO:0000256" key="8">
    <source>
        <dbReference type="RuleBase" id="RU361169"/>
    </source>
</evidence>
<dbReference type="InterPro" id="IPR005084">
    <property type="entry name" value="CBM6"/>
</dbReference>
<evidence type="ECO:0000313" key="12">
    <source>
        <dbReference type="EMBL" id="RZU24256.1"/>
    </source>
</evidence>
<evidence type="ECO:0000256" key="7">
    <source>
        <dbReference type="RuleBase" id="RU361168"/>
    </source>
</evidence>